<dbReference type="PROSITE" id="PS50850">
    <property type="entry name" value="MFS"/>
    <property type="match status" value="1"/>
</dbReference>
<dbReference type="InterPro" id="IPR050327">
    <property type="entry name" value="Proton-linked_MCT"/>
</dbReference>
<sequence>MSFLKENAPWLAAGMLLTFLSSFGQTFFISIFAGEIRAAFSLSHGDWGAVYAMGTMLSAVTMIWAGALTDRFRSRALGTAVLVALALACLMMAWNKIALLLPLSIFFLRLFGQGMTSHIALASMSRWFLATRGRALSIASLGVTVGNALVPVVFVALMAIYDWRTLWVLAAFIALAGIPVLVLLLRRERTPQSMSADNVAALGMSGRHWTRVDVLRHPLFWMMIPALVGPPAWGTAFFFQQVHFVEVKGWALIELVAWLPLFTAVTVGAMLLSGWAIDRFGVARVFPMWLLPAAASFAIFAIAATPMQAGIGLMVFAVTQGAQATLPSAFWAEFYGTRHIGAVKAMGAAVMVTGTAIGPGVTGYLIDAGFGIEKQYIGIALYFLAASVLMILGLARYRGALVSASEAA</sequence>
<feature type="transmembrane region" description="Helical" evidence="4">
    <location>
        <begin position="251"/>
        <end position="273"/>
    </location>
</feature>
<keyword evidence="3 4" id="KW-0472">Membrane</keyword>
<feature type="transmembrane region" description="Helical" evidence="4">
    <location>
        <begin position="310"/>
        <end position="331"/>
    </location>
</feature>
<dbReference type="Pfam" id="PF07690">
    <property type="entry name" value="MFS_1"/>
    <property type="match status" value="1"/>
</dbReference>
<proteinExistence type="predicted"/>
<feature type="transmembrane region" description="Helical" evidence="4">
    <location>
        <begin position="166"/>
        <end position="185"/>
    </location>
</feature>
<dbReference type="PANTHER" id="PTHR11360">
    <property type="entry name" value="MONOCARBOXYLATE TRANSPORTER"/>
    <property type="match status" value="1"/>
</dbReference>
<gene>
    <name evidence="6" type="ORF">SAMN05421759_101115</name>
</gene>
<name>A0A1N7JNT5_9RHOB</name>
<feature type="transmembrane region" description="Helical" evidence="4">
    <location>
        <begin position="285"/>
        <end position="304"/>
    </location>
</feature>
<feature type="transmembrane region" description="Helical" evidence="4">
    <location>
        <begin position="76"/>
        <end position="94"/>
    </location>
</feature>
<protein>
    <submittedName>
        <fullName evidence="6">Major Facilitator Superfamily protein</fullName>
    </submittedName>
</protein>
<dbReference type="GO" id="GO:0022857">
    <property type="term" value="F:transmembrane transporter activity"/>
    <property type="evidence" value="ECO:0007669"/>
    <property type="project" value="InterPro"/>
</dbReference>
<evidence type="ECO:0000256" key="2">
    <source>
        <dbReference type="ARBA" id="ARBA00022989"/>
    </source>
</evidence>
<dbReference type="STRING" id="633194.SAMN05421759_101115"/>
<dbReference type="InterPro" id="IPR020846">
    <property type="entry name" value="MFS_dom"/>
</dbReference>
<dbReference type="Gene3D" id="1.20.1250.20">
    <property type="entry name" value="MFS general substrate transporter like domains"/>
    <property type="match status" value="1"/>
</dbReference>
<evidence type="ECO:0000313" key="7">
    <source>
        <dbReference type="Proteomes" id="UP000186684"/>
    </source>
</evidence>
<accession>A0A1N7JNT5</accession>
<evidence type="ECO:0000259" key="5">
    <source>
        <dbReference type="PROSITE" id="PS50850"/>
    </source>
</evidence>
<keyword evidence="1 4" id="KW-0812">Transmembrane</keyword>
<feature type="transmembrane region" description="Helical" evidence="4">
    <location>
        <begin position="135"/>
        <end position="160"/>
    </location>
</feature>
<organism evidence="6 7">
    <name type="scientific">Roseivivax lentus</name>
    <dbReference type="NCBI Taxonomy" id="633194"/>
    <lineage>
        <taxon>Bacteria</taxon>
        <taxon>Pseudomonadati</taxon>
        <taxon>Pseudomonadota</taxon>
        <taxon>Alphaproteobacteria</taxon>
        <taxon>Rhodobacterales</taxon>
        <taxon>Roseobacteraceae</taxon>
        <taxon>Roseivivax</taxon>
    </lineage>
</organism>
<feature type="transmembrane region" description="Helical" evidence="4">
    <location>
        <begin position="48"/>
        <end position="69"/>
    </location>
</feature>
<feature type="transmembrane region" description="Helical" evidence="4">
    <location>
        <begin position="219"/>
        <end position="239"/>
    </location>
</feature>
<reference evidence="7" key="1">
    <citation type="submission" date="2017-01" db="EMBL/GenBank/DDBJ databases">
        <authorList>
            <person name="Varghese N."/>
            <person name="Submissions S."/>
        </authorList>
    </citation>
    <scope>NUCLEOTIDE SEQUENCE [LARGE SCALE GENOMIC DNA]</scope>
    <source>
        <strain evidence="7">DSM 29430</strain>
    </source>
</reference>
<feature type="transmembrane region" description="Helical" evidence="4">
    <location>
        <begin position="343"/>
        <end position="364"/>
    </location>
</feature>
<evidence type="ECO:0000256" key="4">
    <source>
        <dbReference type="SAM" id="Phobius"/>
    </source>
</evidence>
<keyword evidence="2 4" id="KW-1133">Transmembrane helix</keyword>
<dbReference type="SUPFAM" id="SSF103473">
    <property type="entry name" value="MFS general substrate transporter"/>
    <property type="match status" value="1"/>
</dbReference>
<evidence type="ECO:0000313" key="6">
    <source>
        <dbReference type="EMBL" id="SIS50931.1"/>
    </source>
</evidence>
<dbReference type="InterPro" id="IPR011701">
    <property type="entry name" value="MFS"/>
</dbReference>
<dbReference type="AlphaFoldDB" id="A0A1N7JNT5"/>
<dbReference type="InterPro" id="IPR036259">
    <property type="entry name" value="MFS_trans_sf"/>
</dbReference>
<dbReference type="EMBL" id="FTOQ01000001">
    <property type="protein sequence ID" value="SIS50931.1"/>
    <property type="molecule type" value="Genomic_DNA"/>
</dbReference>
<evidence type="ECO:0000256" key="3">
    <source>
        <dbReference type="ARBA" id="ARBA00023136"/>
    </source>
</evidence>
<feature type="transmembrane region" description="Helical" evidence="4">
    <location>
        <begin position="376"/>
        <end position="395"/>
    </location>
</feature>
<feature type="domain" description="Major facilitator superfamily (MFS) profile" evidence="5">
    <location>
        <begin position="10"/>
        <end position="398"/>
    </location>
</feature>
<evidence type="ECO:0000256" key="1">
    <source>
        <dbReference type="ARBA" id="ARBA00022692"/>
    </source>
</evidence>
<dbReference type="PANTHER" id="PTHR11360:SF308">
    <property type="entry name" value="BLL3089 PROTEIN"/>
    <property type="match status" value="1"/>
</dbReference>
<dbReference type="Proteomes" id="UP000186684">
    <property type="component" value="Unassembled WGS sequence"/>
</dbReference>
<keyword evidence="7" id="KW-1185">Reference proteome</keyword>
<feature type="transmembrane region" description="Helical" evidence="4">
    <location>
        <begin position="100"/>
        <end position="123"/>
    </location>
</feature>